<name>A0ACB6V0I9_9ASCO</name>
<dbReference type="Proteomes" id="UP000744676">
    <property type="component" value="Unassembled WGS sequence"/>
</dbReference>
<sequence length="443" mass="48672">MSFKFNWDSFNDDNFYDKLRALLTDALNKGNKPPILSDRIIVRELYLGEESPQLEILEVGDVADDRFRGIFKLTYNGDASITLATKIQANPLKVYSMSAPTFVTPTFLGASAPLSIPLKLTLSDIQLSGIIILVFSKAKGLTLVFRNDPLQSIRVSSTFDSFPGIARFLQAQIEKQIRSLFREELPAILHRLSHRWTPSSGLVLHKGTATTSTSSGATSAEKGGLVVDDVDEDSNIESSAKTMFMDINPDLPVISESNMKKIKNLGASQQTLSLFSPKIPDTLYRANLEEEEERLFGGYVQTLAEAGNDLAEIARIQSRNYFRNSHTAPKRRVIKLNRGGNHNHSNNKEAASAVPPPLPKEKAPIATTQETRPRGKRAGAVKISNDARYAATDIPLLVPNYDMMVDTKTVLEGKGHGSSTGGLRRKKGSSRKSSPLPPPAYFA</sequence>
<organism evidence="1 2">
    <name type="scientific">Geotrichum galactomycetum</name>
    <dbReference type="NCBI Taxonomy" id="27317"/>
    <lineage>
        <taxon>Eukaryota</taxon>
        <taxon>Fungi</taxon>
        <taxon>Dikarya</taxon>
        <taxon>Ascomycota</taxon>
        <taxon>Saccharomycotina</taxon>
        <taxon>Dipodascomycetes</taxon>
        <taxon>Dipodascales</taxon>
        <taxon>Dipodascaceae</taxon>
        <taxon>Geotrichum</taxon>
    </lineage>
</organism>
<comment type="caution">
    <text evidence="1">The sequence shown here is derived from an EMBL/GenBank/DDBJ whole genome shotgun (WGS) entry which is preliminary data.</text>
</comment>
<reference evidence="1 2" key="1">
    <citation type="journal article" date="2020" name="Front. Microbiol.">
        <title>Phenotypic and Genetic Characterization of the Cheese Ripening Yeast Geotrichum candidum.</title>
        <authorList>
            <person name="Perkins V."/>
            <person name="Vignola S."/>
            <person name="Lessard M.H."/>
            <person name="Plante P.L."/>
            <person name="Corbeil J."/>
            <person name="Dugat-Bony E."/>
            <person name="Frenette M."/>
            <person name="Labrie S."/>
        </authorList>
    </citation>
    <scope>NUCLEOTIDE SEQUENCE [LARGE SCALE GENOMIC DNA]</scope>
    <source>
        <strain evidence="1 2">LMA-1147</strain>
    </source>
</reference>
<keyword evidence="2" id="KW-1185">Reference proteome</keyword>
<protein>
    <submittedName>
        <fullName evidence="1">Uncharacterized protein</fullName>
    </submittedName>
</protein>
<dbReference type="EMBL" id="QVQA01000191">
    <property type="protein sequence ID" value="KAF5093986.1"/>
    <property type="molecule type" value="Genomic_DNA"/>
</dbReference>
<evidence type="ECO:0000313" key="2">
    <source>
        <dbReference type="Proteomes" id="UP000744676"/>
    </source>
</evidence>
<evidence type="ECO:0000313" key="1">
    <source>
        <dbReference type="EMBL" id="KAF5093986.1"/>
    </source>
</evidence>
<accession>A0ACB6V0I9</accession>
<gene>
    <name evidence="1" type="ORF">D0Z00_003747</name>
</gene>
<proteinExistence type="predicted"/>